<dbReference type="HOGENOM" id="CLU_1376843_0_0_14"/>
<dbReference type="OrthoDB" id="9899896at2"/>
<dbReference type="RefSeq" id="WP_022770461.1">
    <property type="nucleotide sequence ID" value="NC_022575.1"/>
</dbReference>
<dbReference type="STRING" id="1403316.PRV_02725"/>
<dbReference type="EMBL" id="CP006771">
    <property type="protein sequence ID" value="AGX89272.1"/>
    <property type="molecule type" value="Genomic_DNA"/>
</dbReference>
<name>U5NCW8_9MOLU</name>
<reference evidence="1 2" key="1">
    <citation type="journal article" date="2013" name="Genome Announc.">
        <title>Genome Sequence of Mycoplasma parvum (Formerly Eperythrozoon parvum), a Diminutive Hemoplasma of the Pig.</title>
        <authorList>
            <person name="do Nascimento N.C."/>
            <person name="Dos Santos A.P."/>
            <person name="Chu Y."/>
            <person name="Guimaraes A.M."/>
            <person name="Pagliaro A."/>
            <person name="Messick J.B."/>
        </authorList>
    </citation>
    <scope>NUCLEOTIDE SEQUENCE [LARGE SCALE GENOMIC DNA]</scope>
    <source>
        <strain evidence="1 2">Indiana</strain>
    </source>
</reference>
<evidence type="ECO:0000313" key="1">
    <source>
        <dbReference type="EMBL" id="AGX89272.1"/>
    </source>
</evidence>
<dbReference type="KEGG" id="mpv:PRV_02725"/>
<sequence>MAYLGAFLGVIFPWTLSNGDMSVADDKEKSSIECKFVDDKTNKSSSSTKKISPNNCISMEEFLRKVVKILEDERPIKSRNIVKFPRIYKTLWETFVFSKGEKYCARASWDFYAQLRIIEKGCAGWTKSISDDGIKKDPDKVVYWIRGEKRAVARYLNKLGFLRGNFEEKDEKMNWRMYKTLCHGNFFRYRDQVEITCET</sequence>
<proteinExistence type="predicted"/>
<organism evidence="1 2">
    <name type="scientific">Mycoplasma parvum str. Indiana</name>
    <dbReference type="NCBI Taxonomy" id="1403316"/>
    <lineage>
        <taxon>Bacteria</taxon>
        <taxon>Bacillati</taxon>
        <taxon>Mycoplasmatota</taxon>
        <taxon>Mollicutes</taxon>
        <taxon>Mycoplasmataceae</taxon>
        <taxon>Mycoplasma</taxon>
    </lineage>
</organism>
<dbReference type="AlphaFoldDB" id="U5NCW8"/>
<dbReference type="Proteomes" id="UP000017119">
    <property type="component" value="Chromosome"/>
</dbReference>
<gene>
    <name evidence="1" type="ORF">PRV_02725</name>
</gene>
<evidence type="ECO:0000313" key="2">
    <source>
        <dbReference type="Proteomes" id="UP000017119"/>
    </source>
</evidence>
<keyword evidence="2" id="KW-1185">Reference proteome</keyword>
<dbReference type="PATRIC" id="fig|1403316.3.peg.510"/>
<accession>U5NCW8</accession>
<protein>
    <submittedName>
        <fullName evidence="1">Uncharacterized protein</fullName>
    </submittedName>
</protein>